<keyword evidence="3" id="KW-1185">Reference proteome</keyword>
<organism evidence="2 3">
    <name type="scientific">Streptomyces erythrochromogenes</name>
    <dbReference type="NCBI Taxonomy" id="285574"/>
    <lineage>
        <taxon>Bacteria</taxon>
        <taxon>Bacillati</taxon>
        <taxon>Actinomycetota</taxon>
        <taxon>Actinomycetes</taxon>
        <taxon>Kitasatosporales</taxon>
        <taxon>Streptomycetaceae</taxon>
        <taxon>Streptomyces</taxon>
    </lineage>
</organism>
<dbReference type="RefSeq" id="WP_328739689.1">
    <property type="nucleotide sequence ID" value="NZ_CP108036.1"/>
</dbReference>
<accession>A0ABZ1QD75</accession>
<evidence type="ECO:0000256" key="1">
    <source>
        <dbReference type="SAM" id="MobiDB-lite"/>
    </source>
</evidence>
<dbReference type="GeneID" id="95498373"/>
<dbReference type="Proteomes" id="UP001432312">
    <property type="component" value="Chromosome"/>
</dbReference>
<gene>
    <name evidence="2" type="ORF">OHA91_20035</name>
</gene>
<evidence type="ECO:0000313" key="3">
    <source>
        <dbReference type="Proteomes" id="UP001432312"/>
    </source>
</evidence>
<proteinExistence type="predicted"/>
<evidence type="ECO:0000313" key="2">
    <source>
        <dbReference type="EMBL" id="WUN80611.1"/>
    </source>
</evidence>
<reference evidence="2" key="1">
    <citation type="submission" date="2022-10" db="EMBL/GenBank/DDBJ databases">
        <title>The complete genomes of actinobacterial strains from the NBC collection.</title>
        <authorList>
            <person name="Joergensen T.S."/>
            <person name="Alvarez Arevalo M."/>
            <person name="Sterndorff E.B."/>
            <person name="Faurdal D."/>
            <person name="Vuksanovic O."/>
            <person name="Mourched A.-S."/>
            <person name="Charusanti P."/>
            <person name="Shaw S."/>
            <person name="Blin K."/>
            <person name="Weber T."/>
        </authorList>
    </citation>
    <scope>NUCLEOTIDE SEQUENCE</scope>
    <source>
        <strain evidence="2">NBC_00303</strain>
    </source>
</reference>
<sequence>MVFGGWALHDTYTTHQYAKASRGLITRACAGLVDADAVMRLDGGTDRVVLGGDEPRTVDFEGIPDGCVLSRVEERHGREVRIGQFTLDIKGLPQERVLHTVEDFPDEPFTTLGLGSQGDMTARTRLPDRMPLGDGRLGDYGPDDVTVVARCEQPAEAATTTLIVTATSPSTRDEAGDRPVLARLARQAAVGAAAKYGCRAQLPELPDRLPAPVVDLGPAAGDRSDSCGWYAAHLRTADGGTLPDRAAGVPLGGAAREEGCLLAVGPGATRRIHPTLGKEQRAHLDLDAVLRISSWWVRTRSYFGDDAAAFAVETPGKRIPDPVAPGTAGRLGDVLHGSATCQGRPATLTMTVPYRYRSVLGTRLDELFTAYATDAAARRGCTGLVLPPPE</sequence>
<dbReference type="EMBL" id="CP108036">
    <property type="protein sequence ID" value="WUN80611.1"/>
    <property type="molecule type" value="Genomic_DNA"/>
</dbReference>
<name>A0ABZ1QD75_9ACTN</name>
<feature type="region of interest" description="Disordered" evidence="1">
    <location>
        <begin position="108"/>
        <end position="138"/>
    </location>
</feature>
<protein>
    <submittedName>
        <fullName evidence="2">Uncharacterized protein</fullName>
    </submittedName>
</protein>